<proteinExistence type="predicted"/>
<evidence type="ECO:0000256" key="1">
    <source>
        <dbReference type="SAM" id="MobiDB-lite"/>
    </source>
</evidence>
<dbReference type="EnsemblPlants" id="AUR62014121-RA">
    <property type="protein sequence ID" value="AUR62014121-RA:cds"/>
    <property type="gene ID" value="AUR62014121"/>
</dbReference>
<organism evidence="2 3">
    <name type="scientific">Chenopodium quinoa</name>
    <name type="common">Quinoa</name>
    <dbReference type="NCBI Taxonomy" id="63459"/>
    <lineage>
        <taxon>Eukaryota</taxon>
        <taxon>Viridiplantae</taxon>
        <taxon>Streptophyta</taxon>
        <taxon>Embryophyta</taxon>
        <taxon>Tracheophyta</taxon>
        <taxon>Spermatophyta</taxon>
        <taxon>Magnoliopsida</taxon>
        <taxon>eudicotyledons</taxon>
        <taxon>Gunneridae</taxon>
        <taxon>Pentapetalae</taxon>
        <taxon>Caryophyllales</taxon>
        <taxon>Chenopodiaceae</taxon>
        <taxon>Chenopodioideae</taxon>
        <taxon>Atripliceae</taxon>
        <taxon>Chenopodium</taxon>
    </lineage>
</organism>
<feature type="region of interest" description="Disordered" evidence="1">
    <location>
        <begin position="126"/>
        <end position="150"/>
    </location>
</feature>
<dbReference type="AlphaFoldDB" id="A0A803LJH4"/>
<protein>
    <submittedName>
        <fullName evidence="2">Uncharacterized protein</fullName>
    </submittedName>
</protein>
<sequence length="150" mass="18086">MVRERKTARKAGSRKNTNVLPDSPYRIRMKYNKDIRRYVYHLNLCIEHFHYNVLEGESDYLTPERRSQILLRKLLDRGPFAQLKKKYVNLYIEGEPNVKYYYNGRWIPTVEYLEKAMMEAKREFNYNLDDDNEEEPHDSEARESEGENDG</sequence>
<evidence type="ECO:0000313" key="3">
    <source>
        <dbReference type="Proteomes" id="UP000596660"/>
    </source>
</evidence>
<name>A0A803LJH4_CHEQI</name>
<reference evidence="2" key="1">
    <citation type="journal article" date="2017" name="Nature">
        <title>The genome of Chenopodium quinoa.</title>
        <authorList>
            <person name="Jarvis D.E."/>
            <person name="Ho Y.S."/>
            <person name="Lightfoot D.J."/>
            <person name="Schmoeckel S.M."/>
            <person name="Li B."/>
            <person name="Borm T.J.A."/>
            <person name="Ohyanagi H."/>
            <person name="Mineta K."/>
            <person name="Michell C.T."/>
            <person name="Saber N."/>
            <person name="Kharbatia N.M."/>
            <person name="Rupper R.R."/>
            <person name="Sharp A.R."/>
            <person name="Dally N."/>
            <person name="Boughton B.A."/>
            <person name="Woo Y.H."/>
            <person name="Gao G."/>
            <person name="Schijlen E.G.W.M."/>
            <person name="Guo X."/>
            <person name="Momin A.A."/>
            <person name="Negrao S."/>
            <person name="Al-Babili S."/>
            <person name="Gehring C."/>
            <person name="Roessner U."/>
            <person name="Jung C."/>
            <person name="Murphy K."/>
            <person name="Arold S.T."/>
            <person name="Gojobori T."/>
            <person name="van der Linden C.G."/>
            <person name="van Loo E.N."/>
            <person name="Jellen E.N."/>
            <person name="Maughan P.J."/>
            <person name="Tester M."/>
        </authorList>
    </citation>
    <scope>NUCLEOTIDE SEQUENCE [LARGE SCALE GENOMIC DNA]</scope>
    <source>
        <strain evidence="2">cv. PI 614886</strain>
    </source>
</reference>
<dbReference type="Proteomes" id="UP000596660">
    <property type="component" value="Unplaced"/>
</dbReference>
<feature type="compositionally biased region" description="Acidic residues" evidence="1">
    <location>
        <begin position="128"/>
        <end position="137"/>
    </location>
</feature>
<accession>A0A803LJH4</accession>
<dbReference type="Gramene" id="AUR62014121-RA">
    <property type="protein sequence ID" value="AUR62014121-RA:cds"/>
    <property type="gene ID" value="AUR62014121"/>
</dbReference>
<reference evidence="2" key="2">
    <citation type="submission" date="2021-03" db="UniProtKB">
        <authorList>
            <consortium name="EnsemblPlants"/>
        </authorList>
    </citation>
    <scope>IDENTIFICATION</scope>
</reference>
<keyword evidence="3" id="KW-1185">Reference proteome</keyword>
<feature type="compositionally biased region" description="Basic and acidic residues" evidence="1">
    <location>
        <begin position="138"/>
        <end position="150"/>
    </location>
</feature>
<evidence type="ECO:0000313" key="2">
    <source>
        <dbReference type="EnsemblPlants" id="AUR62014121-RA:cds"/>
    </source>
</evidence>